<feature type="transmembrane region" description="Helical" evidence="7">
    <location>
        <begin position="255"/>
        <end position="274"/>
    </location>
</feature>
<feature type="transmembrane region" description="Helical" evidence="7">
    <location>
        <begin position="315"/>
        <end position="341"/>
    </location>
</feature>
<dbReference type="Proteomes" id="UP000325713">
    <property type="component" value="Chromosome"/>
</dbReference>
<comment type="similarity">
    <text evidence="2">Belongs to the UPF0324 family.</text>
</comment>
<keyword evidence="5 7" id="KW-1133">Transmembrane helix</keyword>
<dbReference type="InterPro" id="IPR018383">
    <property type="entry name" value="UPF0324_pro"/>
</dbReference>
<accession>A0A5J6PWF9</accession>
<evidence type="ECO:0000313" key="9">
    <source>
        <dbReference type="Proteomes" id="UP000325713"/>
    </source>
</evidence>
<evidence type="ECO:0000256" key="2">
    <source>
        <dbReference type="ARBA" id="ARBA00007977"/>
    </source>
</evidence>
<feature type="transmembrane region" description="Helical" evidence="7">
    <location>
        <begin position="280"/>
        <end position="303"/>
    </location>
</feature>
<evidence type="ECO:0000256" key="3">
    <source>
        <dbReference type="ARBA" id="ARBA00022475"/>
    </source>
</evidence>
<dbReference type="InterPro" id="IPR004630">
    <property type="entry name" value="UPF0324_YeiH-like"/>
</dbReference>
<proteinExistence type="inferred from homology"/>
<dbReference type="OrthoDB" id="9805703at2"/>
<keyword evidence="4 7" id="KW-0812">Transmembrane</keyword>
<dbReference type="NCBIfam" id="TIGR00698">
    <property type="entry name" value="YeiH family putative sulfate export transporter"/>
    <property type="match status" value="1"/>
</dbReference>
<dbReference type="PANTHER" id="PTHR30106:SF2">
    <property type="entry name" value="UPF0324 INNER MEMBRANE PROTEIN YEIH"/>
    <property type="match status" value="1"/>
</dbReference>
<protein>
    <submittedName>
        <fullName evidence="8">Putative sulfate exporter family transporter</fullName>
    </submittedName>
</protein>
<sequence length="342" mass="36097">MPSRFLWLGQLLPLLGVSVVCIGLSKSATLSAWGISPLTLAIVMGIAAGNTLFVRFPELWLEGIAFSKGHLLRLGIMLYGFRLTLAQVAYVGWPAFFTDAVIVAVTMVLAVKLGRRFHVNDKTAALVGAGSAVCGAAAVLAAQPVLKAQDHDVGVAVATVVVFGTLAMFVYPLLAVWILPADASSSAWFAWGIYTGSSVHEVAQVAAAGAAVNDTVADVAVITKMIRVMMLAPLLVALSWLMSGKNGQNSGRRRIAMPWFVPAFLVMVAVNSAIELPPSLHSTILNIDTLLLTMAMLALGLTTRWEAVRAAGIRPLILAGILAVWLMIGGGALSYAGYLLFE</sequence>
<feature type="transmembrane region" description="Helical" evidence="7">
    <location>
        <begin position="31"/>
        <end position="53"/>
    </location>
</feature>
<evidence type="ECO:0000256" key="1">
    <source>
        <dbReference type="ARBA" id="ARBA00004651"/>
    </source>
</evidence>
<comment type="subcellular location">
    <subcellularLocation>
        <location evidence="1">Cell membrane</location>
        <topology evidence="1">Multi-pass membrane protein</topology>
    </subcellularLocation>
</comment>
<dbReference type="GO" id="GO:0005886">
    <property type="term" value="C:plasma membrane"/>
    <property type="evidence" value="ECO:0007669"/>
    <property type="project" value="UniProtKB-SubCell"/>
</dbReference>
<evidence type="ECO:0000256" key="4">
    <source>
        <dbReference type="ARBA" id="ARBA00022692"/>
    </source>
</evidence>
<reference evidence="8 9" key="1">
    <citation type="submission" date="2018-08" db="EMBL/GenBank/DDBJ databases">
        <title>Neisseria zalophi ATCC BAA-2455 complete genome.</title>
        <authorList>
            <person name="Veseli I.A."/>
            <person name="Buttler R."/>
            <person name="Mascarenhas dos Santos A.C."/>
            <person name="Pombert J.-F."/>
        </authorList>
    </citation>
    <scope>NUCLEOTIDE SEQUENCE [LARGE SCALE GENOMIC DNA]</scope>
    <source>
        <strain evidence="8 9">ATCC BAA-2455</strain>
    </source>
</reference>
<evidence type="ECO:0000313" key="8">
    <source>
        <dbReference type="EMBL" id="QEY26905.1"/>
    </source>
</evidence>
<dbReference type="PANTHER" id="PTHR30106">
    <property type="entry name" value="INNER MEMBRANE PROTEIN YEIH-RELATED"/>
    <property type="match status" value="1"/>
</dbReference>
<dbReference type="RefSeq" id="WP_151052621.1">
    <property type="nucleotide sequence ID" value="NZ_CP031700.1"/>
</dbReference>
<name>A0A5J6PWF9_9NEIS</name>
<dbReference type="AlphaFoldDB" id="A0A5J6PWF9"/>
<feature type="transmembrane region" description="Helical" evidence="7">
    <location>
        <begin position="91"/>
        <end position="111"/>
    </location>
</feature>
<feature type="transmembrane region" description="Helical" evidence="7">
    <location>
        <begin position="155"/>
        <end position="179"/>
    </location>
</feature>
<evidence type="ECO:0000256" key="5">
    <source>
        <dbReference type="ARBA" id="ARBA00022989"/>
    </source>
</evidence>
<evidence type="ECO:0000256" key="7">
    <source>
        <dbReference type="SAM" id="Phobius"/>
    </source>
</evidence>
<feature type="transmembrane region" description="Helical" evidence="7">
    <location>
        <begin position="225"/>
        <end position="243"/>
    </location>
</feature>
<feature type="transmembrane region" description="Helical" evidence="7">
    <location>
        <begin position="191"/>
        <end position="213"/>
    </location>
</feature>
<evidence type="ECO:0000256" key="6">
    <source>
        <dbReference type="ARBA" id="ARBA00023136"/>
    </source>
</evidence>
<feature type="transmembrane region" description="Helical" evidence="7">
    <location>
        <begin position="123"/>
        <end position="143"/>
    </location>
</feature>
<dbReference type="KEGG" id="nzl:D0T92_10430"/>
<dbReference type="Pfam" id="PF03601">
    <property type="entry name" value="Cons_hypoth698"/>
    <property type="match status" value="1"/>
</dbReference>
<keyword evidence="9" id="KW-1185">Reference proteome</keyword>
<keyword evidence="6 7" id="KW-0472">Membrane</keyword>
<keyword evidence="3" id="KW-1003">Cell membrane</keyword>
<gene>
    <name evidence="8" type="ORF">D0T92_10430</name>
</gene>
<organism evidence="8 9">
    <name type="scientific">Neisseria zalophi</name>
    <dbReference type="NCBI Taxonomy" id="640030"/>
    <lineage>
        <taxon>Bacteria</taxon>
        <taxon>Pseudomonadati</taxon>
        <taxon>Pseudomonadota</taxon>
        <taxon>Betaproteobacteria</taxon>
        <taxon>Neisseriales</taxon>
        <taxon>Neisseriaceae</taxon>
        <taxon>Neisseria</taxon>
    </lineage>
</organism>
<dbReference type="EMBL" id="CP031700">
    <property type="protein sequence ID" value="QEY26905.1"/>
    <property type="molecule type" value="Genomic_DNA"/>
</dbReference>